<evidence type="ECO:0000256" key="4">
    <source>
        <dbReference type="ARBA" id="ARBA00023186"/>
    </source>
</evidence>
<dbReference type="PANTHER" id="PTHR11528">
    <property type="entry name" value="HEAT SHOCK PROTEIN 90 FAMILY MEMBER"/>
    <property type="match status" value="1"/>
</dbReference>
<evidence type="ECO:0000313" key="7">
    <source>
        <dbReference type="Proteomes" id="UP000192940"/>
    </source>
</evidence>
<evidence type="ECO:0000256" key="2">
    <source>
        <dbReference type="ARBA" id="ARBA00022741"/>
    </source>
</evidence>
<dbReference type="GO" id="GO:0005524">
    <property type="term" value="F:ATP binding"/>
    <property type="evidence" value="ECO:0007669"/>
    <property type="project" value="UniProtKB-KW"/>
</dbReference>
<feature type="domain" description="HD/PDEase" evidence="5">
    <location>
        <begin position="60"/>
        <end position="263"/>
    </location>
</feature>
<keyword evidence="7" id="KW-1185">Reference proteome</keyword>
<evidence type="ECO:0000256" key="3">
    <source>
        <dbReference type="ARBA" id="ARBA00022840"/>
    </source>
</evidence>
<dbReference type="SUPFAM" id="SSF109604">
    <property type="entry name" value="HD-domain/PDEase-like"/>
    <property type="match status" value="1"/>
</dbReference>
<dbReference type="RefSeq" id="WP_208916399.1">
    <property type="nucleotide sequence ID" value="NZ_LT840184.1"/>
</dbReference>
<reference evidence="6 7" key="1">
    <citation type="submission" date="2017-04" db="EMBL/GenBank/DDBJ databases">
        <authorList>
            <person name="Afonso C.L."/>
            <person name="Miller P.J."/>
            <person name="Scott M.A."/>
            <person name="Spackman E."/>
            <person name="Goraichik I."/>
            <person name="Dimitrov K.M."/>
            <person name="Suarez D.L."/>
            <person name="Swayne D.E."/>
        </authorList>
    </citation>
    <scope>NUCLEOTIDE SEQUENCE [LARGE SCALE GENOMIC DNA]</scope>
    <source>
        <strain evidence="6 7">N3/975</strain>
    </source>
</reference>
<evidence type="ECO:0000313" key="6">
    <source>
        <dbReference type="EMBL" id="SMF92273.1"/>
    </source>
</evidence>
<sequence>MTEDWREETKLRLENSNLYKTLALKCEDDVSGRHVLTLVDDVSHYAYQRTKTILRHMGEYTLHDGDHLFRVLKLMENLLTPKNISKLSVPELLILILSAFFHDIGMAPDEKSVVSWKKVWDKYPDFEDELDEEEYLKFKRYVSAKPDRTAVINDLSNQGNNSKAELMKSYLISDYIRETHSFRAKEIIIRDWADKIRYRDTDLAGEVAEICFSHNENVHSVMDLDKQFLCGQGIYACLPLIAIILRLADILDFDAKRTPAVLFSHLAVRNPVSLQEWNKHRSIESWFISDEVIQFQAKCTHPAIEASIHQFCNLIDSELSSCNNLINKLNEYHRGNNRDLCIQIPFQVDRSKITTKKDIRGNPLYMYRDTQFNLSKNQVIDLLMGTKLYGDPEVALRELIQNSIDACLLRQALEKEWGNSYTPEITVGYKTEENEDILEVIDNGIGMDQYIIDSYYTKVGSSFYKSSDFYDMKSEFNASFTPTSRFGIGILSCFMVADTLIVDTRRVYGPHESSEPINLTVEGQESIFWIKSGKRTKPGTSTKLILRKKTNPWNRMDDKQFIEAVESAIPNPPCKIKICTATITKERDQNSFRTIDALSLGGTEWSEHDNINKIQFSVNDKSGIVGSIAVFILEKEGHPADQIKLKSKDVEIDFETYNLEKSYKLTENAIQMSSTTISITIGNEIEESFSSSSIVKSKSRFSLHGIEVPTTLFPDYWRTQRNQVQIKWPIPVLLVLDVCGSRDLDLNSSRTQVLLTDKWFQFEEDLAYIVCEAISEKVEENYWNILKDILLTNAKSQPFINGLNKVNR</sequence>
<dbReference type="Proteomes" id="UP000192940">
    <property type="component" value="Chromosome I"/>
</dbReference>
<dbReference type="Pfam" id="PF13589">
    <property type="entry name" value="HATPase_c_3"/>
    <property type="match status" value="1"/>
</dbReference>
<proteinExistence type="inferred from homology"/>
<evidence type="ECO:0000256" key="1">
    <source>
        <dbReference type="ARBA" id="ARBA00008239"/>
    </source>
</evidence>
<dbReference type="InterPro" id="IPR003607">
    <property type="entry name" value="HD/PDEase_dom"/>
</dbReference>
<dbReference type="EMBL" id="LT840184">
    <property type="protein sequence ID" value="SMF92273.1"/>
    <property type="molecule type" value="Genomic_DNA"/>
</dbReference>
<dbReference type="Gene3D" id="3.30.565.10">
    <property type="entry name" value="Histidine kinase-like ATPase, C-terminal domain"/>
    <property type="match status" value="1"/>
</dbReference>
<dbReference type="GO" id="GO:0016887">
    <property type="term" value="F:ATP hydrolysis activity"/>
    <property type="evidence" value="ECO:0007669"/>
    <property type="project" value="InterPro"/>
</dbReference>
<keyword evidence="2" id="KW-0547">Nucleotide-binding</keyword>
<comment type="similarity">
    <text evidence="1">Belongs to the heat shock protein 90 family.</text>
</comment>
<dbReference type="InterPro" id="IPR036890">
    <property type="entry name" value="HATPase_C_sf"/>
</dbReference>
<organism evidence="6 7">
    <name type="scientific">Paenibacillus uliginis N3/975</name>
    <dbReference type="NCBI Taxonomy" id="1313296"/>
    <lineage>
        <taxon>Bacteria</taxon>
        <taxon>Bacillati</taxon>
        <taxon>Bacillota</taxon>
        <taxon>Bacilli</taxon>
        <taxon>Bacillales</taxon>
        <taxon>Paenibacillaceae</taxon>
        <taxon>Paenibacillus</taxon>
    </lineage>
</organism>
<protein>
    <submittedName>
        <fullName evidence="6">Molecular chaperone, HSP90 family</fullName>
    </submittedName>
</protein>
<keyword evidence="3" id="KW-0067">ATP-binding</keyword>
<dbReference type="InterPro" id="IPR001404">
    <property type="entry name" value="Hsp90_fam"/>
</dbReference>
<dbReference type="Gene3D" id="1.10.3210.10">
    <property type="entry name" value="Hypothetical protein af1432"/>
    <property type="match status" value="1"/>
</dbReference>
<dbReference type="AlphaFoldDB" id="A0A1X7HUS8"/>
<accession>A0A1X7HUS8</accession>
<evidence type="ECO:0000259" key="5">
    <source>
        <dbReference type="SMART" id="SM00471"/>
    </source>
</evidence>
<keyword evidence="4" id="KW-0143">Chaperone</keyword>
<gene>
    <name evidence="6" type="ORF">SAMN05661091_5754</name>
</gene>
<dbReference type="Pfam" id="PF24391">
    <property type="entry name" value="HD-CE"/>
    <property type="match status" value="1"/>
</dbReference>
<name>A0A1X7HUS8_9BACL</name>
<dbReference type="GO" id="GO:0051082">
    <property type="term" value="F:unfolded protein binding"/>
    <property type="evidence" value="ECO:0007669"/>
    <property type="project" value="InterPro"/>
</dbReference>
<dbReference type="GO" id="GO:0140662">
    <property type="term" value="F:ATP-dependent protein folding chaperone"/>
    <property type="evidence" value="ECO:0007669"/>
    <property type="project" value="InterPro"/>
</dbReference>
<dbReference type="SUPFAM" id="SSF55874">
    <property type="entry name" value="ATPase domain of HSP90 chaperone/DNA topoisomerase II/histidine kinase"/>
    <property type="match status" value="1"/>
</dbReference>
<dbReference type="STRING" id="1313296.SAMN05661091_5754"/>
<dbReference type="InterPro" id="IPR056471">
    <property type="entry name" value="HD-CE"/>
</dbReference>
<dbReference type="SMART" id="SM00471">
    <property type="entry name" value="HDc"/>
    <property type="match status" value="1"/>
</dbReference>